<keyword evidence="7 15" id="KW-0479">Metal-binding</keyword>
<evidence type="ECO:0000256" key="8">
    <source>
        <dbReference type="ARBA" id="ARBA00022741"/>
    </source>
</evidence>
<dbReference type="SUPFAM" id="SSF56037">
    <property type="entry name" value="PheT/TilS domain"/>
    <property type="match status" value="1"/>
</dbReference>
<protein>
    <recommendedName>
        <fullName evidence="15">Phenylalanine--tRNA ligase beta subunit</fullName>
        <ecNumber evidence="15">6.1.1.20</ecNumber>
    </recommendedName>
    <alternativeName>
        <fullName evidence="15">Phenylalanyl-tRNA synthetase beta subunit</fullName>
        <shortName evidence="15">PheRS</shortName>
    </alternativeName>
</protein>
<dbReference type="Pfam" id="PF03147">
    <property type="entry name" value="FDX-ACB"/>
    <property type="match status" value="1"/>
</dbReference>
<dbReference type="PANTHER" id="PTHR10947">
    <property type="entry name" value="PHENYLALANYL-TRNA SYNTHETASE BETA CHAIN AND LEUCINE-RICH REPEAT-CONTAINING PROTEIN 47"/>
    <property type="match status" value="1"/>
</dbReference>
<dbReference type="InterPro" id="IPR036690">
    <property type="entry name" value="Fdx_antiC-bd_sf"/>
</dbReference>
<reference evidence="21" key="1">
    <citation type="submission" date="2018-11" db="EMBL/GenBank/DDBJ databases">
        <title>Phylogenetic, genomic, and biogeographic characterization of a novel and ubiquitous marine invertebrate-associated Rickettsiales parasite, Candidatus Marinoinvertebrata rohwerii, gen. nov., sp. nov.</title>
        <authorList>
            <person name="Klinges J.G."/>
            <person name="Rosales S.M."/>
            <person name="Mcminds R."/>
            <person name="Shaver E.C."/>
            <person name="Shantz A."/>
            <person name="Peters E.C."/>
            <person name="Burkepile D.E."/>
            <person name="Silliman B.R."/>
            <person name="Vega Thurber R.L."/>
        </authorList>
    </citation>
    <scope>NUCLEOTIDE SEQUENCE [LARGE SCALE GENOMIC DNA]</scope>
    <source>
        <strain evidence="21">a_cerv_44</strain>
    </source>
</reference>
<feature type="domain" description="B5" evidence="19">
    <location>
        <begin position="405"/>
        <end position="478"/>
    </location>
</feature>
<dbReference type="PROSITE" id="PS51483">
    <property type="entry name" value="B5"/>
    <property type="match status" value="1"/>
</dbReference>
<comment type="subunit">
    <text evidence="3 15">Tetramer of two alpha and two beta subunits.</text>
</comment>
<dbReference type="PROSITE" id="PS50886">
    <property type="entry name" value="TRBD"/>
    <property type="match status" value="1"/>
</dbReference>
<dbReference type="SMART" id="SM00873">
    <property type="entry name" value="B3_4"/>
    <property type="match status" value="1"/>
</dbReference>
<proteinExistence type="inferred from homology"/>
<dbReference type="InterPro" id="IPR012340">
    <property type="entry name" value="NA-bd_OB-fold"/>
</dbReference>
<keyword evidence="10 15" id="KW-0460">Magnesium</keyword>
<dbReference type="InterPro" id="IPR005147">
    <property type="entry name" value="tRNA_synthase_B5-dom"/>
</dbReference>
<evidence type="ECO:0000313" key="20">
    <source>
        <dbReference type="EMBL" id="RST63184.1"/>
    </source>
</evidence>
<accession>A0A3R9ZJD5</accession>
<feature type="binding site" evidence="15">
    <location>
        <position position="465"/>
    </location>
    <ligand>
        <name>Mg(2+)</name>
        <dbReference type="ChEBI" id="CHEBI:18420"/>
        <note>shared with alpha subunit</note>
    </ligand>
</feature>
<dbReference type="InterPro" id="IPR045060">
    <property type="entry name" value="Phe-tRNA-ligase_IIc_bsu"/>
</dbReference>
<evidence type="ECO:0000256" key="14">
    <source>
        <dbReference type="ARBA" id="ARBA00049255"/>
    </source>
</evidence>
<dbReference type="Pfam" id="PF03484">
    <property type="entry name" value="B5"/>
    <property type="match status" value="1"/>
</dbReference>
<evidence type="ECO:0000256" key="1">
    <source>
        <dbReference type="ARBA" id="ARBA00004496"/>
    </source>
</evidence>
<comment type="caution">
    <text evidence="20">The sequence shown here is derived from an EMBL/GenBank/DDBJ whole genome shotgun (WGS) entry which is preliminary data.</text>
</comment>
<dbReference type="SUPFAM" id="SSF50249">
    <property type="entry name" value="Nucleic acid-binding proteins"/>
    <property type="match status" value="1"/>
</dbReference>
<evidence type="ECO:0000256" key="12">
    <source>
        <dbReference type="ARBA" id="ARBA00022917"/>
    </source>
</evidence>
<evidence type="ECO:0000256" key="10">
    <source>
        <dbReference type="ARBA" id="ARBA00022842"/>
    </source>
</evidence>
<dbReference type="GO" id="GO:0000287">
    <property type="term" value="F:magnesium ion binding"/>
    <property type="evidence" value="ECO:0007669"/>
    <property type="project" value="UniProtKB-UniRule"/>
</dbReference>
<dbReference type="SMART" id="SM00874">
    <property type="entry name" value="B5"/>
    <property type="match status" value="1"/>
</dbReference>
<evidence type="ECO:0000259" key="18">
    <source>
        <dbReference type="PROSITE" id="PS51447"/>
    </source>
</evidence>
<dbReference type="AlphaFoldDB" id="A0A3R9ZJD5"/>
<evidence type="ECO:0000256" key="2">
    <source>
        <dbReference type="ARBA" id="ARBA00008653"/>
    </source>
</evidence>
<dbReference type="Pfam" id="PF01588">
    <property type="entry name" value="tRNA_bind"/>
    <property type="match status" value="1"/>
</dbReference>
<comment type="cofactor">
    <cofactor evidence="15">
        <name>Mg(2+)</name>
        <dbReference type="ChEBI" id="CHEBI:18420"/>
    </cofactor>
    <text evidence="15">Binds 2 magnesium ions per tetramer.</text>
</comment>
<dbReference type="Gene3D" id="3.50.40.10">
    <property type="entry name" value="Phenylalanyl-trna Synthetase, Chain B, domain 3"/>
    <property type="match status" value="1"/>
</dbReference>
<keyword evidence="11 16" id="KW-0694">RNA-binding</keyword>
<dbReference type="OrthoDB" id="9805455at2"/>
<dbReference type="Gene3D" id="3.30.56.10">
    <property type="match status" value="2"/>
</dbReference>
<dbReference type="NCBIfam" id="NF045760">
    <property type="entry name" value="YtpR"/>
    <property type="match status" value="1"/>
</dbReference>
<evidence type="ECO:0000256" key="13">
    <source>
        <dbReference type="ARBA" id="ARBA00023146"/>
    </source>
</evidence>
<keyword evidence="5 16" id="KW-0820">tRNA-binding</keyword>
<keyword evidence="21" id="KW-1185">Reference proteome</keyword>
<dbReference type="InterPro" id="IPR009061">
    <property type="entry name" value="DNA-bd_dom_put_sf"/>
</dbReference>
<evidence type="ECO:0000256" key="6">
    <source>
        <dbReference type="ARBA" id="ARBA00022598"/>
    </source>
</evidence>
<evidence type="ECO:0000256" key="11">
    <source>
        <dbReference type="ARBA" id="ARBA00022884"/>
    </source>
</evidence>
<evidence type="ECO:0000256" key="9">
    <source>
        <dbReference type="ARBA" id="ARBA00022840"/>
    </source>
</evidence>
<keyword evidence="6 15" id="KW-0436">Ligase</keyword>
<name>A0A3R9ZJD5_9RICK</name>
<dbReference type="CDD" id="cd00769">
    <property type="entry name" value="PheRS_beta_core"/>
    <property type="match status" value="1"/>
</dbReference>
<dbReference type="PANTHER" id="PTHR10947:SF0">
    <property type="entry name" value="PHENYLALANINE--TRNA LIGASE BETA SUBUNIT"/>
    <property type="match status" value="1"/>
</dbReference>
<dbReference type="EMBL" id="RXFM01000087">
    <property type="protein sequence ID" value="RST63184.1"/>
    <property type="molecule type" value="Genomic_DNA"/>
</dbReference>
<organism evidence="20 21">
    <name type="scientific">Candidatus Aquarickettsia rohweri</name>
    <dbReference type="NCBI Taxonomy" id="2602574"/>
    <lineage>
        <taxon>Bacteria</taxon>
        <taxon>Pseudomonadati</taxon>
        <taxon>Pseudomonadota</taxon>
        <taxon>Alphaproteobacteria</taxon>
        <taxon>Rickettsiales</taxon>
        <taxon>Candidatus Midichloriaceae</taxon>
        <taxon>Candidatus Aquarickettsia</taxon>
    </lineage>
</organism>
<comment type="subcellular location">
    <subcellularLocation>
        <location evidence="1 15">Cytoplasm</location>
    </subcellularLocation>
</comment>
<dbReference type="SUPFAM" id="SSF55681">
    <property type="entry name" value="Class II aaRS and biotin synthetases"/>
    <property type="match status" value="1"/>
</dbReference>
<dbReference type="GO" id="GO:0004826">
    <property type="term" value="F:phenylalanine-tRNA ligase activity"/>
    <property type="evidence" value="ECO:0007669"/>
    <property type="project" value="UniProtKB-UniRule"/>
</dbReference>
<feature type="domain" description="FDX-ACB" evidence="18">
    <location>
        <begin position="702"/>
        <end position="795"/>
    </location>
</feature>
<dbReference type="Gene3D" id="2.40.50.140">
    <property type="entry name" value="Nucleic acid-binding proteins"/>
    <property type="match status" value="1"/>
</dbReference>
<dbReference type="InterPro" id="IPR004532">
    <property type="entry name" value="Phe-tRNA-ligase_IIc_bsu_bact"/>
</dbReference>
<dbReference type="GO" id="GO:0006432">
    <property type="term" value="P:phenylalanyl-tRNA aminoacylation"/>
    <property type="evidence" value="ECO:0007669"/>
    <property type="project" value="UniProtKB-UniRule"/>
</dbReference>
<sequence>MKLTYKWLKSFIDLSVDLNTVLEILSNIGLEVEDYDNKEEIYSQFIIAEIIEVCKHPNASKLSVCKVNNGKEILQIVCGASNVRPGMKVVLAPVGSVIPSNKMVIKKSSIREVDSNGMLCSEQELLLGNDHDGIIEVLDNKIKLGTKFSDVYNLNDIVIDINLTPNRGDCASVYGIVRDLSAKDIGKLKSKYLNFSQNNFEFGQNIDGIKISIDSEYCYEIAFCKIKNINNNLEIKRDILSFFKLVDLKSHNPVVDISNFSMHEFGSPNHIYDADKIKGNIQIRLSEEGEFFKSLDNNEYNLPKDILVISDDEKILSIAGIIGGADSKVDESTKNILIEVANFSPEQISKSVRKLNIRTESSFRFERRIDHANTAAFINNLVNLLLENCGGNISNSVLIKSSEPKHIKQLKINYNVINKVLGSKLMTNEIDSILSNLGFLKEKDEIFNIPSWRQGDIENNADIAEEIIRIKGLENLESNNKYLYAIEDLRIKTHDFESIFRKMLVGRNLFEIISWSFISQAYANLFTNGDDIKLANPISNEFAIMRNSLIPGLLQTVKNNILKGIKDLSFFEIGKVYYDHNNSLIERKSLTILRTGYAIDKNIFSKQRKFDFYDLKDDVFSLLDEIKMSPQNIIIHKVDNNIYHPGKSIALYIGKKLIGYVGELHPKILKKFNMKQNVYCGEIFFDNLPNKNLEKRKPMFLSQLQSISRDFAIYIDDDTESNEIIKSIKSLKIDMLESINIFDVYKDPQDTLNRKSVAFSVKLQPKLKTLIDQEIEDISNKIIKVLKQNLNAELRDS</sequence>
<dbReference type="InterPro" id="IPR041616">
    <property type="entry name" value="PheRS_beta_core"/>
</dbReference>
<feature type="binding site" evidence="15">
    <location>
        <position position="456"/>
    </location>
    <ligand>
        <name>Mg(2+)</name>
        <dbReference type="ChEBI" id="CHEBI:18420"/>
        <note>shared with alpha subunit</note>
    </ligand>
</feature>
<keyword evidence="4 15" id="KW-0963">Cytoplasm</keyword>
<evidence type="ECO:0000256" key="15">
    <source>
        <dbReference type="HAMAP-Rule" id="MF_00283"/>
    </source>
</evidence>
<dbReference type="EC" id="6.1.1.20" evidence="15"/>
<evidence type="ECO:0000259" key="17">
    <source>
        <dbReference type="PROSITE" id="PS50886"/>
    </source>
</evidence>
<evidence type="ECO:0000256" key="4">
    <source>
        <dbReference type="ARBA" id="ARBA00022490"/>
    </source>
</evidence>
<keyword evidence="8 15" id="KW-0547">Nucleotide-binding</keyword>
<dbReference type="SMART" id="SM00896">
    <property type="entry name" value="FDX-ACB"/>
    <property type="match status" value="1"/>
</dbReference>
<feature type="binding site" evidence="15">
    <location>
        <position position="462"/>
    </location>
    <ligand>
        <name>Mg(2+)</name>
        <dbReference type="ChEBI" id="CHEBI:18420"/>
        <note>shared with alpha subunit</note>
    </ligand>
</feature>
<dbReference type="RefSeq" id="WP_126045121.1">
    <property type="nucleotide sequence ID" value="NZ_RXFM01000087.1"/>
</dbReference>
<evidence type="ECO:0000256" key="16">
    <source>
        <dbReference type="PROSITE-ProRule" id="PRU00209"/>
    </source>
</evidence>
<keyword evidence="9 15" id="KW-0067">ATP-binding</keyword>
<evidence type="ECO:0000256" key="7">
    <source>
        <dbReference type="ARBA" id="ARBA00022723"/>
    </source>
</evidence>
<dbReference type="InterPro" id="IPR005146">
    <property type="entry name" value="B3/B4_tRNA-bd"/>
</dbReference>
<dbReference type="GO" id="GO:0000049">
    <property type="term" value="F:tRNA binding"/>
    <property type="evidence" value="ECO:0007669"/>
    <property type="project" value="UniProtKB-UniRule"/>
</dbReference>
<dbReference type="Proteomes" id="UP000279470">
    <property type="component" value="Unassembled WGS sequence"/>
</dbReference>
<dbReference type="CDD" id="cd02796">
    <property type="entry name" value="tRNA_bind_bactPheRS"/>
    <property type="match status" value="1"/>
</dbReference>
<dbReference type="GO" id="GO:0005524">
    <property type="term" value="F:ATP binding"/>
    <property type="evidence" value="ECO:0007669"/>
    <property type="project" value="UniProtKB-UniRule"/>
</dbReference>
<dbReference type="InterPro" id="IPR045864">
    <property type="entry name" value="aa-tRNA-synth_II/BPL/LPL"/>
</dbReference>
<dbReference type="HAMAP" id="MF_00283">
    <property type="entry name" value="Phe_tRNA_synth_beta1"/>
    <property type="match status" value="1"/>
</dbReference>
<feature type="binding site" evidence="15">
    <location>
        <position position="466"/>
    </location>
    <ligand>
        <name>Mg(2+)</name>
        <dbReference type="ChEBI" id="CHEBI:18420"/>
        <note>shared with alpha subunit</note>
    </ligand>
</feature>
<comment type="catalytic activity">
    <reaction evidence="14 15">
        <text>tRNA(Phe) + L-phenylalanine + ATP = L-phenylalanyl-tRNA(Phe) + AMP + diphosphate + H(+)</text>
        <dbReference type="Rhea" id="RHEA:19413"/>
        <dbReference type="Rhea" id="RHEA-COMP:9668"/>
        <dbReference type="Rhea" id="RHEA-COMP:9699"/>
        <dbReference type="ChEBI" id="CHEBI:15378"/>
        <dbReference type="ChEBI" id="CHEBI:30616"/>
        <dbReference type="ChEBI" id="CHEBI:33019"/>
        <dbReference type="ChEBI" id="CHEBI:58095"/>
        <dbReference type="ChEBI" id="CHEBI:78442"/>
        <dbReference type="ChEBI" id="CHEBI:78531"/>
        <dbReference type="ChEBI" id="CHEBI:456215"/>
        <dbReference type="EC" id="6.1.1.20"/>
    </reaction>
</comment>
<keyword evidence="12 15" id="KW-0648">Protein biosynthesis</keyword>
<dbReference type="SUPFAM" id="SSF54991">
    <property type="entry name" value="Anticodon-binding domain of PheRS"/>
    <property type="match status" value="1"/>
</dbReference>
<comment type="similarity">
    <text evidence="2 15">Belongs to the phenylalanyl-tRNA synthetase beta subunit family. Type 1 subfamily.</text>
</comment>
<dbReference type="InterPro" id="IPR020825">
    <property type="entry name" value="Phe-tRNA_synthase-like_B3/B4"/>
</dbReference>
<gene>
    <name evidence="15" type="primary">pheT</name>
    <name evidence="20" type="ORF">EIC27_05660</name>
</gene>
<dbReference type="InterPro" id="IPR005121">
    <property type="entry name" value="Fdx_antiC-bd"/>
</dbReference>
<dbReference type="PROSITE" id="PS51447">
    <property type="entry name" value="FDX_ACB"/>
    <property type="match status" value="1"/>
</dbReference>
<evidence type="ECO:0000256" key="5">
    <source>
        <dbReference type="ARBA" id="ARBA00022555"/>
    </source>
</evidence>
<dbReference type="Gene3D" id="3.30.70.380">
    <property type="entry name" value="Ferrodoxin-fold anticodon-binding domain"/>
    <property type="match status" value="1"/>
</dbReference>
<dbReference type="InterPro" id="IPR002547">
    <property type="entry name" value="tRNA-bd_dom"/>
</dbReference>
<dbReference type="NCBIfam" id="TIGR00472">
    <property type="entry name" value="pheT_bact"/>
    <property type="match status" value="1"/>
</dbReference>
<feature type="domain" description="TRNA-binding" evidence="17">
    <location>
        <begin position="39"/>
        <end position="149"/>
    </location>
</feature>
<dbReference type="Gene3D" id="3.30.930.10">
    <property type="entry name" value="Bira Bifunctional Protein, Domain 2"/>
    <property type="match status" value="1"/>
</dbReference>
<evidence type="ECO:0000256" key="3">
    <source>
        <dbReference type="ARBA" id="ARBA00011209"/>
    </source>
</evidence>
<dbReference type="GO" id="GO:0009328">
    <property type="term" value="C:phenylalanine-tRNA ligase complex"/>
    <property type="evidence" value="ECO:0007669"/>
    <property type="project" value="TreeGrafter"/>
</dbReference>
<dbReference type="Pfam" id="PF03483">
    <property type="entry name" value="B3_4"/>
    <property type="match status" value="1"/>
</dbReference>
<keyword evidence="13 15" id="KW-0030">Aminoacyl-tRNA synthetase</keyword>
<dbReference type="SUPFAM" id="SSF46955">
    <property type="entry name" value="Putative DNA-binding domain"/>
    <property type="match status" value="1"/>
</dbReference>
<evidence type="ECO:0000313" key="21">
    <source>
        <dbReference type="Proteomes" id="UP000279470"/>
    </source>
</evidence>
<evidence type="ECO:0000259" key="19">
    <source>
        <dbReference type="PROSITE" id="PS51483"/>
    </source>
</evidence>
<dbReference type="InterPro" id="IPR033714">
    <property type="entry name" value="tRNA_bind_bactPheRS"/>
</dbReference>
<dbReference type="Pfam" id="PF17759">
    <property type="entry name" value="tRNA_synthFbeta"/>
    <property type="match status" value="1"/>
</dbReference>